<keyword evidence="1 3" id="KW-0479">Metal-binding</keyword>
<sequence length="901" mass="99446">MEPGTCNVLYVDRNVKQDRRVTVSDENSTAEDAEWESAHIAENVKHLLSVFGEVHLISKGAVCMQQWLSLQDVSMVELKPTLILIETPYDDRIPERLRSRTPSPHSPPPIDDGEDHEGDLYGLALLQRIVSESQLRNLSKLVVPVPIVTFHTSSAGDDFESTSSSGTLEGTCNAVAHRKLQTRSPAQEKERTANRRMLKRCLDLGATDVMASPMNVKCITNLEVHAYRAHRDAAREQKAMLEVRRGRKRSWVGISEEKPFAYLREAMVSNLMGRICRIDGDMEEPIINIKVTVAAERRSIIEEAVANWHFCAHHFTEDELIVVSSTMFEHALSMPELQRWRIPTEQLHSFLIACRAAYNNFVPYHNFRHVVDVLQATFNFLVHIGALPPFPSSGPGAPRKSASAALIEPFEALTLLITAIGHDVGHPGVNNGFLTKLNAPLAQLYNDRSVLESFHCAAYSQILRRYWQAAFDDCKMRNLMISSILATDMGLHFEYMKKLGDAQDKFHVQDSTDGWDARAIEAHKALLCALLIKCADISNVARRHDAALQWMHILSDEFSRQASMEEELMIPTSLMAPPKKDIVSLGKAQLGFMNLFALPLFQGVADLMPAMQYCVDELEANKVLFEMKVQEEEGKLDPAIRQLRKSDGTFSPRTQSMAPTPDPGNEKKASPPTPTPTEKPLSASAPTILATRTLSEREFMTQPADPVDKPADVPALQGEYNEVNGLLTNFEAVADFAASDPFHINDADGTEGSPRACKKQRCSETTEGGSLPYSAEWASGATSATTGKMPLSPSTQGTSVISRDSMDRPVSVPVTTVTGPESITTAPESTKSRTDLKTSSCVSIDDSHSSHNEHDGGGTPPEANTQLLKKKPSRFRINARHFFRRNKGSSTPASATTDAAG</sequence>
<evidence type="ECO:0000256" key="3">
    <source>
        <dbReference type="RuleBase" id="RU363067"/>
    </source>
</evidence>
<dbReference type="InterPro" id="IPR002073">
    <property type="entry name" value="PDEase_catalytic_dom"/>
</dbReference>
<comment type="caution">
    <text evidence="6">The sequence shown here is derived from an EMBL/GenBank/DDBJ whole genome shotgun (WGS) entry which is preliminary data.</text>
</comment>
<evidence type="ECO:0000256" key="2">
    <source>
        <dbReference type="ARBA" id="ARBA00022801"/>
    </source>
</evidence>
<dbReference type="GO" id="GO:0007165">
    <property type="term" value="P:signal transduction"/>
    <property type="evidence" value="ECO:0007669"/>
    <property type="project" value="InterPro"/>
</dbReference>
<dbReference type="InterPro" id="IPR003607">
    <property type="entry name" value="HD/PDEase_dom"/>
</dbReference>
<comment type="cofactor">
    <cofactor evidence="3">
        <name>a divalent metal cation</name>
        <dbReference type="ChEBI" id="CHEBI:60240"/>
    </cofactor>
    <text evidence="3">Binds 2 divalent metal cations per subunit. Site 1 may preferentially bind zinc ions, while site 2 has a preference for magnesium and/or manganese ions.</text>
</comment>
<feature type="compositionally biased region" description="Low complexity" evidence="4">
    <location>
        <begin position="889"/>
        <end position="901"/>
    </location>
</feature>
<dbReference type="SUPFAM" id="SSF109604">
    <property type="entry name" value="HD-domain/PDEase-like"/>
    <property type="match status" value="1"/>
</dbReference>
<proteinExistence type="inferred from homology"/>
<dbReference type="GO" id="GO:0004114">
    <property type="term" value="F:3',5'-cyclic-nucleotide phosphodiesterase activity"/>
    <property type="evidence" value="ECO:0007669"/>
    <property type="project" value="InterPro"/>
</dbReference>
<organism evidence="6 7">
    <name type="scientific">Coniochaeta hoffmannii</name>
    <dbReference type="NCBI Taxonomy" id="91930"/>
    <lineage>
        <taxon>Eukaryota</taxon>
        <taxon>Fungi</taxon>
        <taxon>Dikarya</taxon>
        <taxon>Ascomycota</taxon>
        <taxon>Pezizomycotina</taxon>
        <taxon>Sordariomycetes</taxon>
        <taxon>Sordariomycetidae</taxon>
        <taxon>Coniochaetales</taxon>
        <taxon>Coniochaetaceae</taxon>
        <taxon>Coniochaeta</taxon>
    </lineage>
</organism>
<accession>A0AA38SBM9</accession>
<dbReference type="InterPro" id="IPR036971">
    <property type="entry name" value="PDEase_catalytic_dom_sf"/>
</dbReference>
<gene>
    <name evidence="6" type="ORF">NKR19_g1906</name>
</gene>
<dbReference type="CDD" id="cd00077">
    <property type="entry name" value="HDc"/>
    <property type="match status" value="1"/>
</dbReference>
<dbReference type="Gene3D" id="1.10.1300.10">
    <property type="entry name" value="3'5'-cyclic nucleotide phosphodiesterase, catalytic domain"/>
    <property type="match status" value="1"/>
</dbReference>
<feature type="compositionally biased region" description="Polar residues" evidence="4">
    <location>
        <begin position="648"/>
        <end position="658"/>
    </location>
</feature>
<dbReference type="GO" id="GO:0046872">
    <property type="term" value="F:metal ion binding"/>
    <property type="evidence" value="ECO:0007669"/>
    <property type="project" value="UniProtKB-KW"/>
</dbReference>
<dbReference type="EC" id="3.1.4.-" evidence="3"/>
<keyword evidence="7" id="KW-1185">Reference proteome</keyword>
<dbReference type="PROSITE" id="PS51845">
    <property type="entry name" value="PDEASE_I_2"/>
    <property type="match status" value="1"/>
</dbReference>
<dbReference type="AlphaFoldDB" id="A0AA38SBM9"/>
<protein>
    <recommendedName>
        <fullName evidence="3">Phosphodiesterase</fullName>
        <ecNumber evidence="3">3.1.4.-</ecNumber>
    </recommendedName>
</protein>
<feature type="region of interest" description="Disordered" evidence="4">
    <location>
        <begin position="636"/>
        <end position="684"/>
    </location>
</feature>
<dbReference type="Proteomes" id="UP001174691">
    <property type="component" value="Unassembled WGS sequence"/>
</dbReference>
<evidence type="ECO:0000256" key="1">
    <source>
        <dbReference type="ARBA" id="ARBA00022723"/>
    </source>
</evidence>
<feature type="region of interest" description="Disordered" evidence="4">
    <location>
        <begin position="94"/>
        <end position="117"/>
    </location>
</feature>
<evidence type="ECO:0000313" key="6">
    <source>
        <dbReference type="EMBL" id="KAJ9161830.1"/>
    </source>
</evidence>
<dbReference type="PROSITE" id="PS00126">
    <property type="entry name" value="PDEASE_I_1"/>
    <property type="match status" value="1"/>
</dbReference>
<dbReference type="SMART" id="SM00471">
    <property type="entry name" value="HDc"/>
    <property type="match status" value="1"/>
</dbReference>
<evidence type="ECO:0000313" key="7">
    <source>
        <dbReference type="Proteomes" id="UP001174691"/>
    </source>
</evidence>
<reference evidence="6" key="1">
    <citation type="submission" date="2022-07" db="EMBL/GenBank/DDBJ databases">
        <title>Fungi with potential for degradation of polypropylene.</title>
        <authorList>
            <person name="Gostincar C."/>
        </authorList>
    </citation>
    <scope>NUCLEOTIDE SEQUENCE</scope>
    <source>
        <strain evidence="6">EXF-13287</strain>
    </source>
</reference>
<evidence type="ECO:0000256" key="4">
    <source>
        <dbReference type="SAM" id="MobiDB-lite"/>
    </source>
</evidence>
<dbReference type="Pfam" id="PF00233">
    <property type="entry name" value="PDEase_I"/>
    <property type="match status" value="1"/>
</dbReference>
<name>A0AA38SBM9_9PEZI</name>
<dbReference type="PANTHER" id="PTHR11347">
    <property type="entry name" value="CYCLIC NUCLEOTIDE PHOSPHODIESTERASE"/>
    <property type="match status" value="1"/>
</dbReference>
<dbReference type="InterPro" id="IPR023174">
    <property type="entry name" value="PDEase_CS"/>
</dbReference>
<keyword evidence="2 3" id="KW-0378">Hydrolase</keyword>
<feature type="domain" description="PDEase" evidence="5">
    <location>
        <begin position="274"/>
        <end position="632"/>
    </location>
</feature>
<feature type="compositionally biased region" description="Low complexity" evidence="4">
    <location>
        <begin position="809"/>
        <end position="820"/>
    </location>
</feature>
<dbReference type="EMBL" id="JANBVN010000018">
    <property type="protein sequence ID" value="KAJ9161830.1"/>
    <property type="molecule type" value="Genomic_DNA"/>
</dbReference>
<evidence type="ECO:0000259" key="5">
    <source>
        <dbReference type="PROSITE" id="PS51845"/>
    </source>
</evidence>
<feature type="compositionally biased region" description="Polar residues" evidence="4">
    <location>
        <begin position="781"/>
        <end position="802"/>
    </location>
</feature>
<feature type="region of interest" description="Disordered" evidence="4">
    <location>
        <begin position="781"/>
        <end position="901"/>
    </location>
</feature>
<comment type="similarity">
    <text evidence="3">Belongs to the cyclic nucleotide phosphodiesterase family.</text>
</comment>
<feature type="compositionally biased region" description="Basic and acidic residues" evidence="4">
    <location>
        <begin position="845"/>
        <end position="856"/>
    </location>
</feature>
<feature type="compositionally biased region" description="Basic residues" evidence="4">
    <location>
        <begin position="868"/>
        <end position="887"/>
    </location>
</feature>